<name>A0AAV1JI30_9NEOP</name>
<evidence type="ECO:0000256" key="1">
    <source>
        <dbReference type="SAM" id="MobiDB-lite"/>
    </source>
</evidence>
<accession>A0AAV1JI30</accession>
<protein>
    <submittedName>
        <fullName evidence="2">Uncharacterized protein</fullName>
    </submittedName>
</protein>
<dbReference type="AlphaFoldDB" id="A0AAV1JI30"/>
<reference evidence="2 3" key="1">
    <citation type="submission" date="2023-11" db="EMBL/GenBank/DDBJ databases">
        <authorList>
            <person name="Okamura Y."/>
        </authorList>
    </citation>
    <scope>NUCLEOTIDE SEQUENCE [LARGE SCALE GENOMIC DNA]</scope>
</reference>
<feature type="region of interest" description="Disordered" evidence="1">
    <location>
        <begin position="63"/>
        <end position="96"/>
    </location>
</feature>
<comment type="caution">
    <text evidence="2">The sequence shown here is derived from an EMBL/GenBank/DDBJ whole genome shotgun (WGS) entry which is preliminary data.</text>
</comment>
<proteinExistence type="predicted"/>
<sequence length="190" mass="21689">MISLDPISKLEPRALESSQSTMLQVVCKGNVIDNENLKQNDLKPLYRRNFVLFQRDLDPNIETRHEGRDLESDDLEESSKSFDKGPMGDQRAGDGHTYDGVKAFYVIPDRRDKDHALRDDEDDQQNLGYLLRLPPRKNRVALPKNTNMSNKKMFFPLFGLGWWALKGLLYASLVKGIEEGATHLINKSKG</sequence>
<keyword evidence="3" id="KW-1185">Reference proteome</keyword>
<evidence type="ECO:0000313" key="2">
    <source>
        <dbReference type="EMBL" id="CAK1549001.1"/>
    </source>
</evidence>
<organism evidence="2 3">
    <name type="scientific">Leptosia nina</name>
    <dbReference type="NCBI Taxonomy" id="320188"/>
    <lineage>
        <taxon>Eukaryota</taxon>
        <taxon>Metazoa</taxon>
        <taxon>Ecdysozoa</taxon>
        <taxon>Arthropoda</taxon>
        <taxon>Hexapoda</taxon>
        <taxon>Insecta</taxon>
        <taxon>Pterygota</taxon>
        <taxon>Neoptera</taxon>
        <taxon>Endopterygota</taxon>
        <taxon>Lepidoptera</taxon>
        <taxon>Glossata</taxon>
        <taxon>Ditrysia</taxon>
        <taxon>Papilionoidea</taxon>
        <taxon>Pieridae</taxon>
        <taxon>Pierinae</taxon>
        <taxon>Leptosia</taxon>
    </lineage>
</organism>
<dbReference type="EMBL" id="CAVLEF010000011">
    <property type="protein sequence ID" value="CAK1549001.1"/>
    <property type="molecule type" value="Genomic_DNA"/>
</dbReference>
<dbReference type="Proteomes" id="UP001497472">
    <property type="component" value="Unassembled WGS sequence"/>
</dbReference>
<evidence type="ECO:0000313" key="3">
    <source>
        <dbReference type="Proteomes" id="UP001497472"/>
    </source>
</evidence>
<gene>
    <name evidence="2" type="ORF">LNINA_LOCUS8340</name>
</gene>